<gene>
    <name evidence="1" type="ORF">L1987_64506</name>
</gene>
<evidence type="ECO:0000313" key="2">
    <source>
        <dbReference type="Proteomes" id="UP001056120"/>
    </source>
</evidence>
<protein>
    <submittedName>
        <fullName evidence="1">Uncharacterized protein</fullName>
    </submittedName>
</protein>
<reference evidence="1 2" key="2">
    <citation type="journal article" date="2022" name="Mol. Ecol. Resour.">
        <title>The genomes of chicory, endive, great burdock and yacon provide insights into Asteraceae paleo-polyploidization history and plant inulin production.</title>
        <authorList>
            <person name="Fan W."/>
            <person name="Wang S."/>
            <person name="Wang H."/>
            <person name="Wang A."/>
            <person name="Jiang F."/>
            <person name="Liu H."/>
            <person name="Zhao H."/>
            <person name="Xu D."/>
            <person name="Zhang Y."/>
        </authorList>
    </citation>
    <scope>NUCLEOTIDE SEQUENCE [LARGE SCALE GENOMIC DNA]</scope>
    <source>
        <strain evidence="2">cv. Yunnan</strain>
        <tissue evidence="1">Leaves</tissue>
    </source>
</reference>
<reference evidence="2" key="1">
    <citation type="journal article" date="2022" name="Mol. Ecol. Resour.">
        <title>The genomes of chicory, endive, great burdock and yacon provide insights into Asteraceae palaeo-polyploidization history and plant inulin production.</title>
        <authorList>
            <person name="Fan W."/>
            <person name="Wang S."/>
            <person name="Wang H."/>
            <person name="Wang A."/>
            <person name="Jiang F."/>
            <person name="Liu H."/>
            <person name="Zhao H."/>
            <person name="Xu D."/>
            <person name="Zhang Y."/>
        </authorList>
    </citation>
    <scope>NUCLEOTIDE SEQUENCE [LARGE SCALE GENOMIC DNA]</scope>
    <source>
        <strain evidence="2">cv. Yunnan</strain>
    </source>
</reference>
<comment type="caution">
    <text evidence="1">The sequence shown here is derived from an EMBL/GenBank/DDBJ whole genome shotgun (WGS) entry which is preliminary data.</text>
</comment>
<evidence type="ECO:0000313" key="1">
    <source>
        <dbReference type="EMBL" id="KAI3733286.1"/>
    </source>
</evidence>
<sequence length="98" mass="10704">MSFGAISTERDGKRDMISEKYCVIVTGMIIKENSLTIGTQHSLDPLTTVKARVNNVGIASALLQHEWRLKSIFTILGEMGTRATEKSVKVGLALALKL</sequence>
<proteinExistence type="predicted"/>
<accession>A0ACB9CGA8</accession>
<dbReference type="Proteomes" id="UP001056120">
    <property type="component" value="Linkage Group LG21"/>
</dbReference>
<dbReference type="EMBL" id="CM042038">
    <property type="protein sequence ID" value="KAI3733286.1"/>
    <property type="molecule type" value="Genomic_DNA"/>
</dbReference>
<organism evidence="1 2">
    <name type="scientific">Smallanthus sonchifolius</name>
    <dbReference type="NCBI Taxonomy" id="185202"/>
    <lineage>
        <taxon>Eukaryota</taxon>
        <taxon>Viridiplantae</taxon>
        <taxon>Streptophyta</taxon>
        <taxon>Embryophyta</taxon>
        <taxon>Tracheophyta</taxon>
        <taxon>Spermatophyta</taxon>
        <taxon>Magnoliopsida</taxon>
        <taxon>eudicotyledons</taxon>
        <taxon>Gunneridae</taxon>
        <taxon>Pentapetalae</taxon>
        <taxon>asterids</taxon>
        <taxon>campanulids</taxon>
        <taxon>Asterales</taxon>
        <taxon>Asteraceae</taxon>
        <taxon>Asteroideae</taxon>
        <taxon>Heliantheae alliance</taxon>
        <taxon>Millerieae</taxon>
        <taxon>Smallanthus</taxon>
    </lineage>
</organism>
<name>A0ACB9CGA8_9ASTR</name>
<keyword evidence="2" id="KW-1185">Reference proteome</keyword>